<reference evidence="9 12" key="2">
    <citation type="submission" date="2021-03" db="EMBL/GenBank/DDBJ databases">
        <title>Antimicrobial resistance genes in bacteria isolated from Japanese honey, and their potential for conferring macrolide and lincosamide resistance in the American foulbrood pathogen Paenibacillus larvae.</title>
        <authorList>
            <person name="Okamoto M."/>
            <person name="Kumagai M."/>
            <person name="Kanamori H."/>
            <person name="Takamatsu D."/>
        </authorList>
    </citation>
    <scope>NUCLEOTIDE SEQUENCE [LARGE SCALE GENOMIC DNA]</scope>
    <source>
        <strain evidence="9 12">J6TS1</strain>
    </source>
</reference>
<evidence type="ECO:0000259" key="8">
    <source>
        <dbReference type="Pfam" id="PF00080"/>
    </source>
</evidence>
<evidence type="ECO:0000256" key="2">
    <source>
        <dbReference type="ARBA" id="ARBA00010457"/>
    </source>
</evidence>
<gene>
    <name evidence="9" type="primary">sodC</name>
    <name evidence="10" type="ORF">D5F11_014660</name>
    <name evidence="9" type="ORF">J6TS1_09030</name>
</gene>
<evidence type="ECO:0000313" key="10">
    <source>
        <dbReference type="EMBL" id="RST58886.1"/>
    </source>
</evidence>
<evidence type="ECO:0000256" key="3">
    <source>
        <dbReference type="ARBA" id="ARBA00022723"/>
    </source>
</evidence>
<evidence type="ECO:0000313" key="12">
    <source>
        <dbReference type="Proteomes" id="UP000680670"/>
    </source>
</evidence>
<dbReference type="InterPro" id="IPR024134">
    <property type="entry name" value="SOD_Cu/Zn_/chaperone"/>
</dbReference>
<dbReference type="FunFam" id="2.60.40.200:FF:000005">
    <property type="entry name" value="Superoxide dismutase [Cu-Zn]"/>
    <property type="match status" value="1"/>
</dbReference>
<evidence type="ECO:0000256" key="1">
    <source>
        <dbReference type="ARBA" id="ARBA00001947"/>
    </source>
</evidence>
<keyword evidence="4" id="KW-0732">Signal</keyword>
<keyword evidence="12" id="KW-1185">Reference proteome</keyword>
<dbReference type="AlphaFoldDB" id="A0A429X638"/>
<organism evidence="10 11">
    <name type="scientific">Siminovitchia terrae</name>
    <name type="common">Bacillus terrae</name>
    <dbReference type="NCBI Taxonomy" id="1914933"/>
    <lineage>
        <taxon>Bacteria</taxon>
        <taxon>Bacillati</taxon>
        <taxon>Bacillota</taxon>
        <taxon>Bacilli</taxon>
        <taxon>Bacillales</taxon>
        <taxon>Bacillaceae</taxon>
        <taxon>Siminovitchia</taxon>
    </lineage>
</organism>
<keyword evidence="7" id="KW-1015">Disulfide bond</keyword>
<dbReference type="PROSITE" id="PS51257">
    <property type="entry name" value="PROKAR_LIPOPROTEIN"/>
    <property type="match status" value="1"/>
</dbReference>
<name>A0A429X638_SIMTE</name>
<dbReference type="OrthoDB" id="9792957at2"/>
<dbReference type="RefSeq" id="WP_120116873.1">
    <property type="nucleotide sequence ID" value="NZ_BORI01000001.1"/>
</dbReference>
<dbReference type="Gene3D" id="2.60.40.200">
    <property type="entry name" value="Superoxide dismutase, copper/zinc binding domain"/>
    <property type="match status" value="1"/>
</dbReference>
<keyword evidence="6" id="KW-0186">Copper</keyword>
<dbReference type="Proteomes" id="UP000680670">
    <property type="component" value="Unassembled WGS sequence"/>
</dbReference>
<dbReference type="Proteomes" id="UP000287296">
    <property type="component" value="Unassembled WGS sequence"/>
</dbReference>
<proteinExistence type="inferred from homology"/>
<keyword evidence="3" id="KW-0479">Metal-binding</keyword>
<dbReference type="EMBL" id="BORJ01000002">
    <property type="protein sequence ID" value="GIN95033.1"/>
    <property type="molecule type" value="Genomic_DNA"/>
</dbReference>
<protein>
    <submittedName>
        <fullName evidence="9 10">Superoxide dismutase</fullName>
    </submittedName>
</protein>
<feature type="domain" description="Superoxide dismutase copper/zinc binding" evidence="8">
    <location>
        <begin position="38"/>
        <end position="168"/>
    </location>
</feature>
<dbReference type="PANTHER" id="PTHR10003">
    <property type="entry name" value="SUPEROXIDE DISMUTASE CU-ZN -RELATED"/>
    <property type="match status" value="1"/>
</dbReference>
<dbReference type="EMBL" id="QYTW02000015">
    <property type="protein sequence ID" value="RST58886.1"/>
    <property type="molecule type" value="Genomic_DNA"/>
</dbReference>
<comment type="cofactor">
    <cofactor evidence="1">
        <name>Zn(2+)</name>
        <dbReference type="ChEBI" id="CHEBI:29105"/>
    </cofactor>
</comment>
<evidence type="ECO:0000313" key="9">
    <source>
        <dbReference type="EMBL" id="GIN95033.1"/>
    </source>
</evidence>
<evidence type="ECO:0000256" key="5">
    <source>
        <dbReference type="ARBA" id="ARBA00022833"/>
    </source>
</evidence>
<accession>A0A429X638</accession>
<dbReference type="CDD" id="cd00305">
    <property type="entry name" value="Cu-Zn_Superoxide_Dismutase"/>
    <property type="match status" value="1"/>
</dbReference>
<comment type="caution">
    <text evidence="10">The sequence shown here is derived from an EMBL/GenBank/DDBJ whole genome shotgun (WGS) entry which is preliminary data.</text>
</comment>
<dbReference type="GO" id="GO:0006801">
    <property type="term" value="P:superoxide metabolic process"/>
    <property type="evidence" value="ECO:0007669"/>
    <property type="project" value="InterPro"/>
</dbReference>
<evidence type="ECO:0000313" key="11">
    <source>
        <dbReference type="Proteomes" id="UP000287296"/>
    </source>
</evidence>
<dbReference type="GO" id="GO:0005507">
    <property type="term" value="F:copper ion binding"/>
    <property type="evidence" value="ECO:0007669"/>
    <property type="project" value="InterPro"/>
</dbReference>
<dbReference type="InterPro" id="IPR036423">
    <property type="entry name" value="SOD-like_Cu/Zn_dom_sf"/>
</dbReference>
<evidence type="ECO:0000256" key="7">
    <source>
        <dbReference type="ARBA" id="ARBA00023157"/>
    </source>
</evidence>
<evidence type="ECO:0000256" key="4">
    <source>
        <dbReference type="ARBA" id="ARBA00022729"/>
    </source>
</evidence>
<reference evidence="10 11" key="1">
    <citation type="submission" date="2018-12" db="EMBL/GenBank/DDBJ databases">
        <authorList>
            <person name="Sun L."/>
            <person name="Chen Z."/>
        </authorList>
    </citation>
    <scope>NUCLEOTIDE SEQUENCE [LARGE SCALE GENOMIC DNA]</scope>
    <source>
        <strain evidence="10 11">LMG 29736</strain>
    </source>
</reference>
<keyword evidence="5" id="KW-0862">Zinc</keyword>
<evidence type="ECO:0000256" key="6">
    <source>
        <dbReference type="ARBA" id="ARBA00023008"/>
    </source>
</evidence>
<dbReference type="InterPro" id="IPR001424">
    <property type="entry name" value="SOD_Cu_Zn_dom"/>
</dbReference>
<dbReference type="Pfam" id="PF00080">
    <property type="entry name" value="Sod_Cu"/>
    <property type="match status" value="1"/>
</dbReference>
<comment type="similarity">
    <text evidence="2">Belongs to the Cu-Zn superoxide dismutase family.</text>
</comment>
<dbReference type="SUPFAM" id="SSF49329">
    <property type="entry name" value="Cu,Zn superoxide dismutase-like"/>
    <property type="match status" value="1"/>
</dbReference>
<sequence length="176" mass="19082">MRILGFMIFAFFILAGCMNQPPKKFDVDMKNSDGDSIGKINFEEQAKGIKLKGELKGLPAGELAMHIHEKGTCEPPDFESAGDHFNPDKKEHGLLNQKGSHAGDLPNLIVDEDGTAKVNMTANAVTFEEKKTSLYTKDGTSLVIHEQADDGMSQPAGSSGYRIACGEITKNKKPAK</sequence>